<evidence type="ECO:0008006" key="3">
    <source>
        <dbReference type="Google" id="ProtNLM"/>
    </source>
</evidence>
<keyword evidence="2" id="KW-1185">Reference proteome</keyword>
<evidence type="ECO:0000313" key="2">
    <source>
        <dbReference type="Proteomes" id="UP001429745"/>
    </source>
</evidence>
<organism evidence="1 2">
    <name type="scientific">Microbacterium salsuginis</name>
    <dbReference type="NCBI Taxonomy" id="2722803"/>
    <lineage>
        <taxon>Bacteria</taxon>
        <taxon>Bacillati</taxon>
        <taxon>Actinomycetota</taxon>
        <taxon>Actinomycetes</taxon>
        <taxon>Micrococcales</taxon>
        <taxon>Microbacteriaceae</taxon>
        <taxon>Microbacterium</taxon>
    </lineage>
</organism>
<name>A0ABX1K951_9MICO</name>
<reference evidence="1 2" key="1">
    <citation type="submission" date="2020-04" db="EMBL/GenBank/DDBJ databases">
        <title>CFH 90308 Microbacterium sp.</title>
        <authorList>
            <person name="Nie G."/>
            <person name="Ming H."/>
            <person name="Xia T."/>
        </authorList>
    </citation>
    <scope>NUCLEOTIDE SEQUENCE [LARGE SCALE GENOMIC DNA]</scope>
    <source>
        <strain evidence="1 2">CFH 90308</strain>
    </source>
</reference>
<dbReference type="Proteomes" id="UP001429745">
    <property type="component" value="Unassembled WGS sequence"/>
</dbReference>
<dbReference type="EMBL" id="JABACI010000001">
    <property type="protein sequence ID" value="NLP82584.1"/>
    <property type="molecule type" value="Genomic_DNA"/>
</dbReference>
<dbReference type="RefSeq" id="WP_168911076.1">
    <property type="nucleotide sequence ID" value="NZ_JABACI010000001.1"/>
</dbReference>
<gene>
    <name evidence="1" type="ORF">HF576_01860</name>
</gene>
<comment type="caution">
    <text evidence="1">The sequence shown here is derived from an EMBL/GenBank/DDBJ whole genome shotgun (WGS) entry which is preliminary data.</text>
</comment>
<protein>
    <recommendedName>
        <fullName evidence="3">Phage tail protein</fullName>
    </recommendedName>
</protein>
<evidence type="ECO:0000313" key="1">
    <source>
        <dbReference type="EMBL" id="NLP82584.1"/>
    </source>
</evidence>
<proteinExistence type="predicted"/>
<accession>A0ABX1K951</accession>
<sequence>MPIVFAAPAASPGESLGDFRPRRMTWTGFDGSVWPLTRPLAENPRLAPGVQGLHMPRMDVQKSSSPLVAGVELLGYALPEREVYWPLLFRASSIDDWQSAHGAFFDSFHPVETGTWTVGEGKDTRTLPLTGVFDGSYSFHRDPFVTGFAVIGIQLEAPRPLWRGRPVAQEFGADEGQDFIPPAGAPSFYVSPSATFQQATIQNPGNEPAYLVWTVQGPASEVQLGVGGAIIEVPFPIPDGSTLIIDTDPAGQYATLNGIDVTRDLGFQMFAPVPARGTSPLVIAAAGAGRVRAELVPLYWRAF</sequence>